<keyword evidence="3" id="KW-1185">Reference proteome</keyword>
<evidence type="ECO:0000256" key="1">
    <source>
        <dbReference type="SAM" id="MobiDB-lite"/>
    </source>
</evidence>
<dbReference type="OrthoDB" id="62952at2759"/>
<sequence length="261" mass="30204">MAATSPEEPPPSSGPMPTTDRAEGDGESTEEKQLSTSCPLFRLPRELRDKIYSYVLTQPHPIWWPTERASNGLWPALLAVSRRVHSEAAPHLHTTNAFMFAHPSDCNMFARTHSRPHTRLIQTLYLHVRDRDMPLWRAYLSSTNADRSLAYDLPDLKSVYILYRSSFWNPHPGELRDNYFRWQQDPRLRDLCLSLEDKTKATVNIYCIHRIPRMDVEALRLSYPDHLKSDPGEDVVRTDWVKIVSCYVRLELSPVDQHPAS</sequence>
<name>A0A6A6PD59_9PEZI</name>
<protein>
    <recommendedName>
        <fullName evidence="4">F-box domain-containing protein</fullName>
    </recommendedName>
</protein>
<evidence type="ECO:0000313" key="3">
    <source>
        <dbReference type="Proteomes" id="UP000799766"/>
    </source>
</evidence>
<evidence type="ECO:0000313" key="2">
    <source>
        <dbReference type="EMBL" id="KAF2461898.1"/>
    </source>
</evidence>
<dbReference type="PANTHER" id="PTHR42085:SF1">
    <property type="entry name" value="F-BOX DOMAIN-CONTAINING PROTEIN"/>
    <property type="match status" value="1"/>
</dbReference>
<reference evidence="2" key="1">
    <citation type="journal article" date="2020" name="Stud. Mycol.">
        <title>101 Dothideomycetes genomes: a test case for predicting lifestyles and emergence of pathogens.</title>
        <authorList>
            <person name="Haridas S."/>
            <person name="Albert R."/>
            <person name="Binder M."/>
            <person name="Bloem J."/>
            <person name="Labutti K."/>
            <person name="Salamov A."/>
            <person name="Andreopoulos B."/>
            <person name="Baker S."/>
            <person name="Barry K."/>
            <person name="Bills G."/>
            <person name="Bluhm B."/>
            <person name="Cannon C."/>
            <person name="Castanera R."/>
            <person name="Culley D."/>
            <person name="Daum C."/>
            <person name="Ezra D."/>
            <person name="Gonzalez J."/>
            <person name="Henrissat B."/>
            <person name="Kuo A."/>
            <person name="Liang C."/>
            <person name="Lipzen A."/>
            <person name="Lutzoni F."/>
            <person name="Magnuson J."/>
            <person name="Mondo S."/>
            <person name="Nolan M."/>
            <person name="Ohm R."/>
            <person name="Pangilinan J."/>
            <person name="Park H.-J."/>
            <person name="Ramirez L."/>
            <person name="Alfaro M."/>
            <person name="Sun H."/>
            <person name="Tritt A."/>
            <person name="Yoshinaga Y."/>
            <person name="Zwiers L.-H."/>
            <person name="Turgeon B."/>
            <person name="Goodwin S."/>
            <person name="Spatafora J."/>
            <person name="Crous P."/>
            <person name="Grigoriev I."/>
        </authorList>
    </citation>
    <scope>NUCLEOTIDE SEQUENCE</scope>
    <source>
        <strain evidence="2">ATCC 16933</strain>
    </source>
</reference>
<feature type="compositionally biased region" description="Basic and acidic residues" evidence="1">
    <location>
        <begin position="20"/>
        <end position="33"/>
    </location>
</feature>
<evidence type="ECO:0008006" key="4">
    <source>
        <dbReference type="Google" id="ProtNLM"/>
    </source>
</evidence>
<gene>
    <name evidence="2" type="ORF">BDY21DRAFT_3197</name>
</gene>
<dbReference type="EMBL" id="MU001670">
    <property type="protein sequence ID" value="KAF2461898.1"/>
    <property type="molecule type" value="Genomic_DNA"/>
</dbReference>
<feature type="region of interest" description="Disordered" evidence="1">
    <location>
        <begin position="1"/>
        <end position="37"/>
    </location>
</feature>
<dbReference type="Proteomes" id="UP000799766">
    <property type="component" value="Unassembled WGS sequence"/>
</dbReference>
<accession>A0A6A6PD59</accession>
<proteinExistence type="predicted"/>
<dbReference type="InterPro" id="IPR038883">
    <property type="entry name" value="AN11006-like"/>
</dbReference>
<organism evidence="2 3">
    <name type="scientific">Lineolata rhizophorae</name>
    <dbReference type="NCBI Taxonomy" id="578093"/>
    <lineage>
        <taxon>Eukaryota</taxon>
        <taxon>Fungi</taxon>
        <taxon>Dikarya</taxon>
        <taxon>Ascomycota</taxon>
        <taxon>Pezizomycotina</taxon>
        <taxon>Dothideomycetes</taxon>
        <taxon>Dothideomycetes incertae sedis</taxon>
        <taxon>Lineolatales</taxon>
        <taxon>Lineolataceae</taxon>
        <taxon>Lineolata</taxon>
    </lineage>
</organism>
<dbReference type="AlphaFoldDB" id="A0A6A6PD59"/>
<dbReference type="PANTHER" id="PTHR42085">
    <property type="entry name" value="F-BOX DOMAIN-CONTAINING PROTEIN"/>
    <property type="match status" value="1"/>
</dbReference>